<accession>V5RHC3</accession>
<dbReference type="InterPro" id="IPR034683">
    <property type="entry name" value="IspD/TarI"/>
</dbReference>
<dbReference type="Proteomes" id="UP000018550">
    <property type="component" value="Chromosome"/>
</dbReference>
<dbReference type="PANTHER" id="PTHR32125:SF4">
    <property type="entry name" value="2-C-METHYL-D-ERYTHRITOL 4-PHOSPHATE CYTIDYLYLTRANSFERASE, CHLOROPLASTIC"/>
    <property type="match status" value="1"/>
</dbReference>
<protein>
    <submittedName>
        <fullName evidence="3">2-C-methyl-D-erythritol 4-phosphate cytidylyltransferase</fullName>
    </submittedName>
</protein>
<dbReference type="InterPro" id="IPR029044">
    <property type="entry name" value="Nucleotide-diphossugar_trans"/>
</dbReference>
<dbReference type="InterPro" id="IPR050088">
    <property type="entry name" value="IspD/TarI_cytidylyltransf_bact"/>
</dbReference>
<dbReference type="STRING" id="1276258.SAPIS_v1c00210"/>
<dbReference type="OrthoDB" id="9806837at2"/>
<evidence type="ECO:0000313" key="3">
    <source>
        <dbReference type="EMBL" id="AHB35868.1"/>
    </source>
</evidence>
<dbReference type="SUPFAM" id="SSF53448">
    <property type="entry name" value="Nucleotide-diphospho-sugar transferases"/>
    <property type="match status" value="1"/>
</dbReference>
<dbReference type="eggNOG" id="COG1211">
    <property type="taxonomic scope" value="Bacteria"/>
</dbReference>
<organism evidence="3 4">
    <name type="scientific">Spiroplasma apis B31</name>
    <dbReference type="NCBI Taxonomy" id="1276258"/>
    <lineage>
        <taxon>Bacteria</taxon>
        <taxon>Bacillati</taxon>
        <taxon>Mycoplasmatota</taxon>
        <taxon>Mollicutes</taxon>
        <taxon>Entomoplasmatales</taxon>
        <taxon>Spiroplasmataceae</taxon>
        <taxon>Spiroplasma</taxon>
    </lineage>
</organism>
<dbReference type="Pfam" id="PF01128">
    <property type="entry name" value="IspD"/>
    <property type="match status" value="1"/>
</dbReference>
<evidence type="ECO:0000256" key="1">
    <source>
        <dbReference type="ARBA" id="ARBA00022679"/>
    </source>
</evidence>
<keyword evidence="4" id="KW-1185">Reference proteome</keyword>
<keyword evidence="1 3" id="KW-0808">Transferase</keyword>
<proteinExistence type="predicted"/>
<dbReference type="PANTHER" id="PTHR32125">
    <property type="entry name" value="2-C-METHYL-D-ERYTHRITOL 4-PHOSPHATE CYTIDYLYLTRANSFERASE, CHLOROPLASTIC"/>
    <property type="match status" value="1"/>
</dbReference>
<reference evidence="3 4" key="1">
    <citation type="journal article" date="2014" name="Genome Announc.">
        <title>Complete Genome Sequence of Spiroplasma apis B31T (ATCC 33834), a Bacterium Associated with May Disease of Honeybees (Apis mellifera).</title>
        <authorList>
            <person name="Ku C."/>
            <person name="Lo W.S."/>
            <person name="Chen L.L."/>
            <person name="Kuo C.H."/>
        </authorList>
    </citation>
    <scope>NUCLEOTIDE SEQUENCE [LARGE SCALE GENOMIC DNA]</scope>
    <source>
        <strain evidence="3">B31</strain>
    </source>
</reference>
<dbReference type="KEGG" id="sapi:SAPIS_v1c00210"/>
<dbReference type="EMBL" id="CP006682">
    <property type="protein sequence ID" value="AHB35868.1"/>
    <property type="molecule type" value="Genomic_DNA"/>
</dbReference>
<dbReference type="PROSITE" id="PS01295">
    <property type="entry name" value="ISPD"/>
    <property type="match status" value="1"/>
</dbReference>
<name>V5RHC3_SPIAP</name>
<gene>
    <name evidence="3" type="primary">ispD</name>
    <name evidence="3" type="ORF">SAPIS_v1c00210</name>
</gene>
<keyword evidence="2 3" id="KW-0548">Nucleotidyltransferase</keyword>
<dbReference type="GO" id="GO:0050518">
    <property type="term" value="F:2-C-methyl-D-erythritol 4-phosphate cytidylyltransferase activity"/>
    <property type="evidence" value="ECO:0007669"/>
    <property type="project" value="TreeGrafter"/>
</dbReference>
<dbReference type="Gene3D" id="3.90.550.10">
    <property type="entry name" value="Spore Coat Polysaccharide Biosynthesis Protein SpsA, Chain A"/>
    <property type="match status" value="1"/>
</dbReference>
<evidence type="ECO:0000256" key="2">
    <source>
        <dbReference type="ARBA" id="ARBA00022695"/>
    </source>
</evidence>
<dbReference type="InterPro" id="IPR018294">
    <property type="entry name" value="ISPD_synthase_CS"/>
</dbReference>
<dbReference type="GO" id="GO:0008299">
    <property type="term" value="P:isoprenoid biosynthetic process"/>
    <property type="evidence" value="ECO:0007669"/>
    <property type="project" value="InterPro"/>
</dbReference>
<sequence>MVSLVIVANGKSVRFGENKLLSQIDKDILVCKTIKCFLNIAQITEIIVVCNNDLALKIVEKVKQKLIFVKGGATRTLSVAQGLEKVTNEKVLIHDGARPFVKKEMIEEIINCLNVHSVVIPTIKIVDCLKKIVDDNVKTLNRENYLLTQTPQGFDTHLIKEAYKNININWADDCQAIEDFDDKPKIKFINGDVDNVKITFMKDLKPSS</sequence>
<dbReference type="AlphaFoldDB" id="V5RHC3"/>
<dbReference type="PATRIC" id="fig|1276258.3.peg.21"/>
<dbReference type="HOGENOM" id="CLU_061281_2_2_14"/>
<dbReference type="RefSeq" id="WP_023788802.1">
    <property type="nucleotide sequence ID" value="NC_022998.1"/>
</dbReference>
<evidence type="ECO:0000313" key="4">
    <source>
        <dbReference type="Proteomes" id="UP000018550"/>
    </source>
</evidence>